<proteinExistence type="inferred from homology"/>
<organism evidence="8 9">
    <name type="scientific">Epichloe festucae (strain Fl1)</name>
    <dbReference type="NCBI Taxonomy" id="877507"/>
    <lineage>
        <taxon>Eukaryota</taxon>
        <taxon>Fungi</taxon>
        <taxon>Dikarya</taxon>
        <taxon>Ascomycota</taxon>
        <taxon>Pezizomycotina</taxon>
        <taxon>Sordariomycetes</taxon>
        <taxon>Hypocreomycetidae</taxon>
        <taxon>Hypocreales</taxon>
        <taxon>Clavicipitaceae</taxon>
        <taxon>Epichloe</taxon>
    </lineage>
</organism>
<reference evidence="8 9" key="1">
    <citation type="journal article" date="2018" name="PLoS Genet.">
        <title>Repeat elements organise 3D genome structure and mediate transcription in the filamentous fungus Epichloe festucae.</title>
        <authorList>
            <person name="Winter D.J."/>
            <person name="Ganley A.R.D."/>
            <person name="Young C.A."/>
            <person name="Liachko I."/>
            <person name="Schardl C.L."/>
            <person name="Dupont P.Y."/>
            <person name="Berry D."/>
            <person name="Ram A."/>
            <person name="Scott B."/>
            <person name="Cox M.P."/>
        </authorList>
    </citation>
    <scope>NUCLEOTIDE SEQUENCE [LARGE SCALE GENOMIC DNA]</scope>
    <source>
        <strain evidence="8 9">Fl1</strain>
    </source>
</reference>
<dbReference type="InterPro" id="IPR017972">
    <property type="entry name" value="Cyt_P450_CS"/>
</dbReference>
<dbReference type="InterPro" id="IPR036396">
    <property type="entry name" value="Cyt_P450_sf"/>
</dbReference>
<dbReference type="InterPro" id="IPR050121">
    <property type="entry name" value="Cytochrome_P450_monoxygenase"/>
</dbReference>
<comment type="cofactor">
    <cofactor evidence="1">
        <name>heme</name>
        <dbReference type="ChEBI" id="CHEBI:30413"/>
    </cofactor>
</comment>
<keyword evidence="7" id="KW-0503">Monooxygenase</keyword>
<dbReference type="PROSITE" id="PS00086">
    <property type="entry name" value="CYTOCHROME_P450"/>
    <property type="match status" value="1"/>
</dbReference>
<keyword evidence="5 7" id="KW-0408">Iron</keyword>
<protein>
    <submittedName>
        <fullName evidence="8">Uncharacterized protein</fullName>
    </submittedName>
</protein>
<evidence type="ECO:0000256" key="2">
    <source>
        <dbReference type="ARBA" id="ARBA00010617"/>
    </source>
</evidence>
<dbReference type="Pfam" id="PF00067">
    <property type="entry name" value="p450"/>
    <property type="match status" value="1"/>
</dbReference>
<evidence type="ECO:0000256" key="7">
    <source>
        <dbReference type="RuleBase" id="RU000461"/>
    </source>
</evidence>
<dbReference type="EMBL" id="CP031385">
    <property type="protein sequence ID" value="QPG93465.1"/>
    <property type="molecule type" value="Genomic_DNA"/>
</dbReference>
<comment type="similarity">
    <text evidence="2 7">Belongs to the cytochrome P450 family.</text>
</comment>
<evidence type="ECO:0000313" key="8">
    <source>
        <dbReference type="EMBL" id="QPG93465.1"/>
    </source>
</evidence>
<dbReference type="PANTHER" id="PTHR24305">
    <property type="entry name" value="CYTOCHROME P450"/>
    <property type="match status" value="1"/>
</dbReference>
<dbReference type="SUPFAM" id="SSF48264">
    <property type="entry name" value="Cytochrome P450"/>
    <property type="match status" value="1"/>
</dbReference>
<dbReference type="GO" id="GO:0020037">
    <property type="term" value="F:heme binding"/>
    <property type="evidence" value="ECO:0007669"/>
    <property type="project" value="InterPro"/>
</dbReference>
<sequence length="496" mass="56469">MGDVPEFRAAPNRREWWARQAIVHQSPLVQVFMRPFARPWVFVADYFEAADICMRRLKEFDRSDITREQFGGLTPGHHITLKSSDPQFKKNKELIRDLMSVSFLQPVKLWDRKRRLSGGRPFDVAHDIHNAALDIIMGASFGIESGQGQLGRQLDQLKSKPVPGREENAFEFEPVPIDDELGCFTILADSASVAIRSPVPVIHHFLYRTLVPKMRRARAGRDRLRDREVARSIERRRTGQPQRCALDSMLAREDAIAEKEGHKPDYRSQTIMSEVSCHFVRNFSKLTYTSPPSSLKAHQEAKEQHRMPTVEEILKANNPYVDAVIEEMLGHSCVAPVTFIRAVIDTEILGQHIPKGTTIGFLGNGPGVMMPSIPVDSAKRSEAVRAHMHKTDLFDNADISEFVPERWLTTKTTERRDDETVFDPSKCPSQAFGLGPRGCFGKKLAYMEIRTFLTLVFWDFKLEPVKPVLAADDEMISLTRTPKNVYIKLTKMQECE</sequence>
<keyword evidence="3 7" id="KW-0349">Heme</keyword>
<dbReference type="AlphaFoldDB" id="A0A7S9PRK4"/>
<name>A0A7S9PRK4_EPIFF</name>
<evidence type="ECO:0000256" key="1">
    <source>
        <dbReference type="ARBA" id="ARBA00001971"/>
    </source>
</evidence>
<evidence type="ECO:0000256" key="6">
    <source>
        <dbReference type="ARBA" id="ARBA00023180"/>
    </source>
</evidence>
<gene>
    <name evidence="8" type="ORF">C2857_000050</name>
</gene>
<dbReference type="GO" id="GO:0004497">
    <property type="term" value="F:monooxygenase activity"/>
    <property type="evidence" value="ECO:0007669"/>
    <property type="project" value="UniProtKB-KW"/>
</dbReference>
<dbReference type="GO" id="GO:0016705">
    <property type="term" value="F:oxidoreductase activity, acting on paired donors, with incorporation or reduction of molecular oxygen"/>
    <property type="evidence" value="ECO:0007669"/>
    <property type="project" value="InterPro"/>
</dbReference>
<evidence type="ECO:0000313" key="9">
    <source>
        <dbReference type="Proteomes" id="UP000594364"/>
    </source>
</evidence>
<dbReference type="OrthoDB" id="1470350at2759"/>
<accession>A0A7S9PRK4</accession>
<dbReference type="GO" id="GO:0005506">
    <property type="term" value="F:iron ion binding"/>
    <property type="evidence" value="ECO:0007669"/>
    <property type="project" value="InterPro"/>
</dbReference>
<keyword evidence="9" id="KW-1185">Reference proteome</keyword>
<evidence type="ECO:0000256" key="5">
    <source>
        <dbReference type="ARBA" id="ARBA00023004"/>
    </source>
</evidence>
<keyword evidence="4 7" id="KW-0479">Metal-binding</keyword>
<keyword evidence="7" id="KW-0560">Oxidoreductase</keyword>
<evidence type="ECO:0000256" key="3">
    <source>
        <dbReference type="ARBA" id="ARBA00022617"/>
    </source>
</evidence>
<keyword evidence="6" id="KW-0325">Glycoprotein</keyword>
<dbReference type="InterPro" id="IPR001128">
    <property type="entry name" value="Cyt_P450"/>
</dbReference>
<dbReference type="Gene3D" id="1.10.630.10">
    <property type="entry name" value="Cytochrome P450"/>
    <property type="match status" value="1"/>
</dbReference>
<evidence type="ECO:0000256" key="4">
    <source>
        <dbReference type="ARBA" id="ARBA00022723"/>
    </source>
</evidence>
<dbReference type="PANTHER" id="PTHR24305:SF232">
    <property type="entry name" value="P450, PUTATIVE (EUROFUNG)-RELATED"/>
    <property type="match status" value="1"/>
</dbReference>
<dbReference type="Proteomes" id="UP000594364">
    <property type="component" value="Chromosome 1"/>
</dbReference>